<dbReference type="EMBL" id="LJBN01000001">
    <property type="protein sequence ID" value="OOQ91617.1"/>
    <property type="molecule type" value="Genomic_DNA"/>
</dbReference>
<sequence>MKIEPERVIAAMIAANPKGRLDYGGIAQMYGLGAKYNTMEHKFRAWRKLAETLRATAGEGGPQVQPQTTPRTPRTPSTRGKKATPASKKSITTPKGKVAKDADGGKTGDTADTEAVVDISSDEETPTKVERELKQESKVSFSPLSMKSHRISNNDVDIEVQNMEEPAAKRVKLEDDSDDLLARLLSFNPDNEPHNDSKKNGYELEPPSFPMSAEEANDNLIASLEELLSGSGAAFDPTFGSEA</sequence>
<feature type="compositionally biased region" description="Basic and acidic residues" evidence="1">
    <location>
        <begin position="191"/>
        <end position="202"/>
    </location>
</feature>
<evidence type="ECO:0000313" key="3">
    <source>
        <dbReference type="Proteomes" id="UP000190744"/>
    </source>
</evidence>
<gene>
    <name evidence="2" type="ORF">PEBR_08814</name>
</gene>
<accession>A0A1S9S1E7</accession>
<feature type="compositionally biased region" description="Low complexity" evidence="1">
    <location>
        <begin position="62"/>
        <end position="78"/>
    </location>
</feature>
<feature type="region of interest" description="Disordered" evidence="1">
    <location>
        <begin position="57"/>
        <end position="141"/>
    </location>
</feature>
<comment type="caution">
    <text evidence="2">The sequence shown here is derived from an EMBL/GenBank/DDBJ whole genome shotgun (WGS) entry which is preliminary data.</text>
</comment>
<feature type="region of interest" description="Disordered" evidence="1">
    <location>
        <begin position="186"/>
        <end position="216"/>
    </location>
</feature>
<evidence type="ECO:0000313" key="2">
    <source>
        <dbReference type="EMBL" id="OOQ91617.1"/>
    </source>
</evidence>
<reference evidence="3" key="1">
    <citation type="submission" date="2015-09" db="EMBL/GenBank/DDBJ databases">
        <authorList>
            <person name="Fill T.P."/>
            <person name="Baretta J.F."/>
            <person name="de Almeida L.G."/>
            <person name="Rocha M."/>
            <person name="de Souza D.H."/>
            <person name="Malavazi I."/>
            <person name="Cerdeira L.T."/>
            <person name="Hong H."/>
            <person name="Samborskyy M."/>
            <person name="de Vasconcelos A.T."/>
            <person name="Leadlay P."/>
            <person name="Rodrigues-Filho E."/>
        </authorList>
    </citation>
    <scope>NUCLEOTIDE SEQUENCE [LARGE SCALE GENOMIC DNA]</scope>
    <source>
        <strain evidence="3">LaBioMMi 136</strain>
    </source>
</reference>
<proteinExistence type="predicted"/>
<feature type="compositionally biased region" description="Basic and acidic residues" evidence="1">
    <location>
        <begin position="125"/>
        <end position="137"/>
    </location>
</feature>
<protein>
    <submittedName>
        <fullName evidence="2">Uncharacterized protein</fullName>
    </submittedName>
</protein>
<name>A0A1S9S1E7_PENBI</name>
<evidence type="ECO:0000256" key="1">
    <source>
        <dbReference type="SAM" id="MobiDB-lite"/>
    </source>
</evidence>
<dbReference type="AlphaFoldDB" id="A0A1S9S1E7"/>
<dbReference type="Proteomes" id="UP000190744">
    <property type="component" value="Unassembled WGS sequence"/>
</dbReference>
<organism evidence="2 3">
    <name type="scientific">Penicillium brasilianum</name>
    <dbReference type="NCBI Taxonomy" id="104259"/>
    <lineage>
        <taxon>Eukaryota</taxon>
        <taxon>Fungi</taxon>
        <taxon>Dikarya</taxon>
        <taxon>Ascomycota</taxon>
        <taxon>Pezizomycotina</taxon>
        <taxon>Eurotiomycetes</taxon>
        <taxon>Eurotiomycetidae</taxon>
        <taxon>Eurotiales</taxon>
        <taxon>Aspergillaceae</taxon>
        <taxon>Penicillium</taxon>
    </lineage>
</organism>